<name>A0A6A4H733_9AGAR</name>
<organism evidence="1 2">
    <name type="scientific">Gymnopus androsaceus JB14</name>
    <dbReference type="NCBI Taxonomy" id="1447944"/>
    <lineage>
        <taxon>Eukaryota</taxon>
        <taxon>Fungi</taxon>
        <taxon>Dikarya</taxon>
        <taxon>Basidiomycota</taxon>
        <taxon>Agaricomycotina</taxon>
        <taxon>Agaricomycetes</taxon>
        <taxon>Agaricomycetidae</taxon>
        <taxon>Agaricales</taxon>
        <taxon>Marasmiineae</taxon>
        <taxon>Omphalotaceae</taxon>
        <taxon>Gymnopus</taxon>
    </lineage>
</organism>
<sequence length="187" mass="20603">MEGRVVGGIRGIDRVAIVVISAHIRQRPLRSQNLQRQSVFDAASEMRVFVTGLKNDFAVIPSIISSNGALLHDSFVYDELEYRCPARTLIHHAQAREAGNEPSDVTSMSTPPTRGLLSLPLMLERNCISESAPVLHAGQEPNFTLAPPPPMQMSLFPLRGNNDPTLIKEAEDGIIFEIKTVCWTQGM</sequence>
<dbReference type="EMBL" id="ML769579">
    <property type="protein sequence ID" value="KAE9393154.1"/>
    <property type="molecule type" value="Genomic_DNA"/>
</dbReference>
<accession>A0A6A4H733</accession>
<proteinExistence type="predicted"/>
<evidence type="ECO:0000313" key="2">
    <source>
        <dbReference type="Proteomes" id="UP000799118"/>
    </source>
</evidence>
<dbReference type="Proteomes" id="UP000799118">
    <property type="component" value="Unassembled WGS sequence"/>
</dbReference>
<reference evidence="1" key="1">
    <citation type="journal article" date="2019" name="Environ. Microbiol.">
        <title>Fungal ecological strategies reflected in gene transcription - a case study of two litter decomposers.</title>
        <authorList>
            <person name="Barbi F."/>
            <person name="Kohler A."/>
            <person name="Barry K."/>
            <person name="Baskaran P."/>
            <person name="Daum C."/>
            <person name="Fauchery L."/>
            <person name="Ihrmark K."/>
            <person name="Kuo A."/>
            <person name="LaButti K."/>
            <person name="Lipzen A."/>
            <person name="Morin E."/>
            <person name="Grigoriev I.V."/>
            <person name="Henrissat B."/>
            <person name="Lindahl B."/>
            <person name="Martin F."/>
        </authorList>
    </citation>
    <scope>NUCLEOTIDE SEQUENCE</scope>
    <source>
        <strain evidence="1">JB14</strain>
    </source>
</reference>
<evidence type="ECO:0000313" key="1">
    <source>
        <dbReference type="EMBL" id="KAE9393154.1"/>
    </source>
</evidence>
<keyword evidence="2" id="KW-1185">Reference proteome</keyword>
<protein>
    <submittedName>
        <fullName evidence="1">Uncharacterized protein</fullName>
    </submittedName>
</protein>
<gene>
    <name evidence="1" type="ORF">BT96DRAFT_1023151</name>
</gene>
<dbReference type="AlphaFoldDB" id="A0A6A4H733"/>